<name>A0A2P2N6Z6_RHIMU</name>
<accession>A0A2P2N6Z6</accession>
<dbReference type="EMBL" id="GGEC01057793">
    <property type="protein sequence ID" value="MBX38277.1"/>
    <property type="molecule type" value="Transcribed_RNA"/>
</dbReference>
<dbReference type="AlphaFoldDB" id="A0A2P2N6Z6"/>
<sequence>MFALSGIGLLTYYVSCYARSQRHKKPNCYTILSGRSSCKILPKHFSI</sequence>
<protein>
    <submittedName>
        <fullName evidence="1">Uncharacterized protein</fullName>
    </submittedName>
</protein>
<proteinExistence type="predicted"/>
<reference evidence="1" key="1">
    <citation type="submission" date="2018-02" db="EMBL/GenBank/DDBJ databases">
        <title>Rhizophora mucronata_Transcriptome.</title>
        <authorList>
            <person name="Meera S.P."/>
            <person name="Sreeshan A."/>
            <person name="Augustine A."/>
        </authorList>
    </citation>
    <scope>NUCLEOTIDE SEQUENCE</scope>
    <source>
        <tissue evidence="1">Leaf</tissue>
    </source>
</reference>
<evidence type="ECO:0000313" key="1">
    <source>
        <dbReference type="EMBL" id="MBX38277.1"/>
    </source>
</evidence>
<organism evidence="1">
    <name type="scientific">Rhizophora mucronata</name>
    <name type="common">Asiatic mangrove</name>
    <dbReference type="NCBI Taxonomy" id="61149"/>
    <lineage>
        <taxon>Eukaryota</taxon>
        <taxon>Viridiplantae</taxon>
        <taxon>Streptophyta</taxon>
        <taxon>Embryophyta</taxon>
        <taxon>Tracheophyta</taxon>
        <taxon>Spermatophyta</taxon>
        <taxon>Magnoliopsida</taxon>
        <taxon>eudicotyledons</taxon>
        <taxon>Gunneridae</taxon>
        <taxon>Pentapetalae</taxon>
        <taxon>rosids</taxon>
        <taxon>fabids</taxon>
        <taxon>Malpighiales</taxon>
        <taxon>Rhizophoraceae</taxon>
        <taxon>Rhizophora</taxon>
    </lineage>
</organism>